<keyword evidence="2" id="KW-0378">Hydrolase</keyword>
<keyword evidence="3" id="KW-0809">Transit peptide</keyword>
<dbReference type="Pfam" id="PF12697">
    <property type="entry name" value="Abhydrolase_6"/>
    <property type="match status" value="1"/>
</dbReference>
<evidence type="ECO:0000256" key="2">
    <source>
        <dbReference type="ARBA" id="ARBA00022801"/>
    </source>
</evidence>
<evidence type="ECO:0000256" key="4">
    <source>
        <dbReference type="ARBA" id="ARBA00039132"/>
    </source>
</evidence>
<dbReference type="PANTHER" id="PTHR16138">
    <property type="entry name" value="MYCOPHENOLIC ACID ACYL-GLUCURONIDE ESTERASE, MITOCHONDRIAL"/>
    <property type="match status" value="1"/>
</dbReference>
<comment type="function">
    <text evidence="9">Acts as an acyl-protein thioesterase that hydrolyzes fatty acids from acylated residues in proteins. Regulates the mitochondrial S-depalmitoylation of the nucleophilic active site residue of peroxiredoxin-5/PRDX5, a key antioxidant protein, therefore modulating mitochondrial antioxidant ability. Also catalyzes the deglucuronidation of mycophenolic acid acyl-glucuronide, an active metabolite of the immunosuppressant drug mycophenolate.</text>
</comment>
<evidence type="ECO:0000256" key="7">
    <source>
        <dbReference type="ARBA" id="ARBA00042645"/>
    </source>
</evidence>
<dbReference type="Gene3D" id="3.40.50.1820">
    <property type="entry name" value="alpha/beta hydrolase"/>
    <property type="match status" value="1"/>
</dbReference>
<evidence type="ECO:0000256" key="3">
    <source>
        <dbReference type="ARBA" id="ARBA00022946"/>
    </source>
</evidence>
<reference evidence="13 14" key="1">
    <citation type="submission" date="2015-03" db="EMBL/GenBank/DDBJ databases">
        <title>Draft genome sequence of Elstera litoralis.</title>
        <authorList>
            <person name="Rahalkar M.C."/>
            <person name="Dhakephalkar P.K."/>
            <person name="Pore S.D."/>
            <person name="Arora P."/>
            <person name="Kapse N.G."/>
            <person name="Pandit P.S."/>
        </authorList>
    </citation>
    <scope>NUCLEOTIDE SEQUENCE [LARGE SCALE GENOMIC DNA]</scope>
    <source>
        <strain evidence="13 14">Dia-1</strain>
    </source>
</reference>
<keyword evidence="14" id="KW-1185">Reference proteome</keyword>
<sequence length="279" mass="29860">MARDQSLPDSVPAYEVNSAYGHRVAYRHRPAVAANRPGILFIGGFRSAMVGIKARWLDHLAAAWGLGYTRFDPLGHGETGGPFAQGDISTWRADTLTVLDKVTQGPQILIGSSMGGWLMTLAALARPARVAGLIGIAAAPDFTARLIEPRLTPALRAALDRDGVCYRPSAYGDPDPITAHLLADGRKNLVLDRAHPMPVPVRLLHGTEDADVPYDCSLALAQSLKSPDLRVTLLKGGDHRLSHSRDLAVLAQTLAELMSESLQNPGNFCGEMTASLTSD</sequence>
<evidence type="ECO:0000259" key="12">
    <source>
        <dbReference type="Pfam" id="PF12697"/>
    </source>
</evidence>
<dbReference type="GO" id="GO:0004553">
    <property type="term" value="F:hydrolase activity, hydrolyzing O-glycosyl compounds"/>
    <property type="evidence" value="ECO:0007669"/>
    <property type="project" value="TreeGrafter"/>
</dbReference>
<dbReference type="PANTHER" id="PTHR16138:SF7">
    <property type="entry name" value="PALMITOYL-PROTEIN THIOESTERASE ABHD10, MITOCHONDRIAL"/>
    <property type="match status" value="1"/>
</dbReference>
<dbReference type="EC" id="3.1.1.93" evidence="4"/>
<evidence type="ECO:0000313" key="14">
    <source>
        <dbReference type="Proteomes" id="UP000033774"/>
    </source>
</evidence>
<comment type="catalytic activity">
    <reaction evidence="10">
        <text>S-hexadecanoyl-L-cysteinyl-[protein] + H2O = L-cysteinyl-[protein] + hexadecanoate + H(+)</text>
        <dbReference type="Rhea" id="RHEA:19233"/>
        <dbReference type="Rhea" id="RHEA-COMP:10131"/>
        <dbReference type="Rhea" id="RHEA-COMP:11032"/>
        <dbReference type="ChEBI" id="CHEBI:7896"/>
        <dbReference type="ChEBI" id="CHEBI:15377"/>
        <dbReference type="ChEBI" id="CHEBI:15378"/>
        <dbReference type="ChEBI" id="CHEBI:29950"/>
        <dbReference type="ChEBI" id="CHEBI:74151"/>
        <dbReference type="EC" id="3.1.2.22"/>
    </reaction>
    <physiologicalReaction direction="left-to-right" evidence="10">
        <dbReference type="Rhea" id="RHEA:19234"/>
    </physiologicalReaction>
</comment>
<evidence type="ECO:0000256" key="9">
    <source>
        <dbReference type="ARBA" id="ARBA00046047"/>
    </source>
</evidence>
<dbReference type="InterPro" id="IPR000073">
    <property type="entry name" value="AB_hydrolase_1"/>
</dbReference>
<dbReference type="EC" id="3.1.2.22" evidence="1"/>
<comment type="caution">
    <text evidence="13">The sequence shown here is derived from an EMBL/GenBank/DDBJ whole genome shotgun (WGS) entry which is preliminary data.</text>
</comment>
<dbReference type="GO" id="GO:0008474">
    <property type="term" value="F:palmitoyl-(protein) hydrolase activity"/>
    <property type="evidence" value="ECO:0007669"/>
    <property type="project" value="UniProtKB-EC"/>
</dbReference>
<proteinExistence type="predicted"/>
<dbReference type="AlphaFoldDB" id="A0A0F3IUS1"/>
<dbReference type="InterPro" id="IPR052382">
    <property type="entry name" value="ABHD10_acyl-thioesterase"/>
</dbReference>
<evidence type="ECO:0000256" key="5">
    <source>
        <dbReference type="ARBA" id="ARBA00039314"/>
    </source>
</evidence>
<evidence type="ECO:0000256" key="8">
    <source>
        <dbReference type="ARBA" id="ARBA00042704"/>
    </source>
</evidence>
<dbReference type="SUPFAM" id="SSF53474">
    <property type="entry name" value="alpha/beta-Hydrolases"/>
    <property type="match status" value="1"/>
</dbReference>
<comment type="catalytic activity">
    <reaction evidence="11">
        <text>mycophenolic acid O-acyl-beta-D-glucuronide + H2O = mycophenolate + D-glucuronate + H(+)</text>
        <dbReference type="Rhea" id="RHEA:34179"/>
        <dbReference type="ChEBI" id="CHEBI:15377"/>
        <dbReference type="ChEBI" id="CHEBI:15378"/>
        <dbReference type="ChEBI" id="CHEBI:58720"/>
        <dbReference type="ChEBI" id="CHEBI:62932"/>
        <dbReference type="ChEBI" id="CHEBI:66982"/>
        <dbReference type="EC" id="3.1.1.93"/>
    </reaction>
    <physiologicalReaction direction="left-to-right" evidence="11">
        <dbReference type="Rhea" id="RHEA:34180"/>
    </physiologicalReaction>
</comment>
<dbReference type="GO" id="GO:0102390">
    <property type="term" value="F:mycophenolic acid acyl-glucuronide esterase activity"/>
    <property type="evidence" value="ECO:0007669"/>
    <property type="project" value="UniProtKB-EC"/>
</dbReference>
<protein>
    <recommendedName>
        <fullName evidence="5">Palmitoyl-protein thioesterase ABHD10, mitochondrial</fullName>
        <ecNumber evidence="4">3.1.1.93</ecNumber>
        <ecNumber evidence="1">3.1.2.22</ecNumber>
    </recommendedName>
    <alternativeName>
        <fullName evidence="7">Acyl-protein thioesterase ABHD10</fullName>
    </alternativeName>
    <alternativeName>
        <fullName evidence="8">Alpha/beta hydrolase domain-containing protein 10</fullName>
    </alternativeName>
    <alternativeName>
        <fullName evidence="6">Mycophenolic acid acyl-glucuronide esterase, mitochondrial</fullName>
    </alternativeName>
</protein>
<dbReference type="InterPro" id="IPR029058">
    <property type="entry name" value="AB_hydrolase_fold"/>
</dbReference>
<dbReference type="EMBL" id="LAJY01000106">
    <property type="protein sequence ID" value="KJV10372.1"/>
    <property type="molecule type" value="Genomic_DNA"/>
</dbReference>
<gene>
    <name evidence="13" type="ORF">VZ95_05365</name>
</gene>
<feature type="domain" description="AB hydrolase-1" evidence="12">
    <location>
        <begin position="53"/>
        <end position="251"/>
    </location>
</feature>
<evidence type="ECO:0000256" key="1">
    <source>
        <dbReference type="ARBA" id="ARBA00012423"/>
    </source>
</evidence>
<name>A0A0F3IUS1_9PROT</name>
<accession>A0A0F3IUS1</accession>
<organism evidence="13 14">
    <name type="scientific">Elstera litoralis</name>
    <dbReference type="NCBI Taxonomy" id="552518"/>
    <lineage>
        <taxon>Bacteria</taxon>
        <taxon>Pseudomonadati</taxon>
        <taxon>Pseudomonadota</taxon>
        <taxon>Alphaproteobacteria</taxon>
        <taxon>Rhodospirillales</taxon>
        <taxon>Rhodospirillaceae</taxon>
        <taxon>Elstera</taxon>
    </lineage>
</organism>
<evidence type="ECO:0000313" key="13">
    <source>
        <dbReference type="EMBL" id="KJV10372.1"/>
    </source>
</evidence>
<dbReference type="PATRIC" id="fig|552518.3.peg.100"/>
<evidence type="ECO:0000256" key="10">
    <source>
        <dbReference type="ARBA" id="ARBA00047409"/>
    </source>
</evidence>
<evidence type="ECO:0000256" key="6">
    <source>
        <dbReference type="ARBA" id="ARBA00041520"/>
    </source>
</evidence>
<evidence type="ECO:0000256" key="11">
    <source>
        <dbReference type="ARBA" id="ARBA00047972"/>
    </source>
</evidence>
<dbReference type="Proteomes" id="UP000033774">
    <property type="component" value="Unassembled WGS sequence"/>
</dbReference>